<dbReference type="InterPro" id="IPR000719">
    <property type="entry name" value="Prot_kinase_dom"/>
</dbReference>
<dbReference type="GO" id="GO:0004674">
    <property type="term" value="F:protein serine/threonine kinase activity"/>
    <property type="evidence" value="ECO:0007669"/>
    <property type="project" value="TreeGrafter"/>
</dbReference>
<protein>
    <recommendedName>
        <fullName evidence="1">Protein kinase domain-containing protein</fullName>
    </recommendedName>
</protein>
<evidence type="ECO:0000313" key="3">
    <source>
        <dbReference type="Proteomes" id="UP000054018"/>
    </source>
</evidence>
<dbReference type="SUPFAM" id="SSF56112">
    <property type="entry name" value="Protein kinase-like (PK-like)"/>
    <property type="match status" value="1"/>
</dbReference>
<dbReference type="PROSITE" id="PS00108">
    <property type="entry name" value="PROTEIN_KINASE_ST"/>
    <property type="match status" value="1"/>
</dbReference>
<reference evidence="3" key="2">
    <citation type="submission" date="2015-01" db="EMBL/GenBank/DDBJ databases">
        <title>Evolutionary Origins and Diversification of the Mycorrhizal Mutualists.</title>
        <authorList>
            <consortium name="DOE Joint Genome Institute"/>
            <consortium name="Mycorrhizal Genomics Consortium"/>
            <person name="Kohler A."/>
            <person name="Kuo A."/>
            <person name="Nagy L.G."/>
            <person name="Floudas D."/>
            <person name="Copeland A."/>
            <person name="Barry K.W."/>
            <person name="Cichocki N."/>
            <person name="Veneault-Fourrey C."/>
            <person name="LaButti K."/>
            <person name="Lindquist E.A."/>
            <person name="Lipzen A."/>
            <person name="Lundell T."/>
            <person name="Morin E."/>
            <person name="Murat C."/>
            <person name="Riley R."/>
            <person name="Ohm R."/>
            <person name="Sun H."/>
            <person name="Tunlid A."/>
            <person name="Henrissat B."/>
            <person name="Grigoriev I.V."/>
            <person name="Hibbett D.S."/>
            <person name="Martin F."/>
        </authorList>
    </citation>
    <scope>NUCLEOTIDE SEQUENCE [LARGE SCALE GENOMIC DNA]</scope>
    <source>
        <strain evidence="3">441</strain>
    </source>
</reference>
<sequence length="317" mass="35222">MEQYHPLSDTTHQQQAVEISSILHRLADRASEFSINLNGGIRRTLGRYPLRGGTAIVHHGIWIPHGTEVAIKTFRNALSESEADIRRLFHEVHTWSKLRHENIGICTEFDSTVSIISEWMPWGNAHDYVQNTEHDPRPLLEDIASGLCYLHSHELGVVHGDLKGFNVLVSSNRRALLTDFGLSTLNISTFSMTVDPKMGFSLPWTAPELLDEGHASMASDVWAFGMTVLELFTRSVPFSDCPNSKGVMGRLLSGKVPLRPVAESTQFCMTDAWREICTSCWGNDPSSRPVMRDIVKTVKAAVLAPVSLIPKLPAPCV</sequence>
<dbReference type="STRING" id="765257.A0A0C9Z7N3"/>
<dbReference type="Gene3D" id="1.10.510.10">
    <property type="entry name" value="Transferase(Phosphotransferase) domain 1"/>
    <property type="match status" value="1"/>
</dbReference>
<accession>A0A0C9Z7N3</accession>
<dbReference type="InterPro" id="IPR008271">
    <property type="entry name" value="Ser/Thr_kinase_AS"/>
</dbReference>
<evidence type="ECO:0000259" key="1">
    <source>
        <dbReference type="PROSITE" id="PS50011"/>
    </source>
</evidence>
<dbReference type="InterPro" id="IPR011009">
    <property type="entry name" value="Kinase-like_dom_sf"/>
</dbReference>
<dbReference type="HOGENOM" id="CLU_000288_7_18_1"/>
<feature type="domain" description="Protein kinase" evidence="1">
    <location>
        <begin position="43"/>
        <end position="303"/>
    </location>
</feature>
<dbReference type="OrthoDB" id="4062651at2759"/>
<dbReference type="GO" id="GO:0005524">
    <property type="term" value="F:ATP binding"/>
    <property type="evidence" value="ECO:0007669"/>
    <property type="project" value="InterPro"/>
</dbReference>
<dbReference type="PANTHER" id="PTHR44329">
    <property type="entry name" value="SERINE/THREONINE-PROTEIN KINASE TNNI3K-RELATED"/>
    <property type="match status" value="1"/>
</dbReference>
<dbReference type="AlphaFoldDB" id="A0A0C9Z7N3"/>
<dbReference type="InterPro" id="IPR051681">
    <property type="entry name" value="Ser/Thr_Kinases-Pseudokinases"/>
</dbReference>
<dbReference type="Pfam" id="PF07714">
    <property type="entry name" value="PK_Tyr_Ser-Thr"/>
    <property type="match status" value="1"/>
</dbReference>
<keyword evidence="3" id="KW-1185">Reference proteome</keyword>
<dbReference type="EMBL" id="KN833744">
    <property type="protein sequence ID" value="KIK21989.1"/>
    <property type="molecule type" value="Genomic_DNA"/>
</dbReference>
<proteinExistence type="predicted"/>
<dbReference type="InterPro" id="IPR001245">
    <property type="entry name" value="Ser-Thr/Tyr_kinase_cat_dom"/>
</dbReference>
<dbReference type="SMART" id="SM00220">
    <property type="entry name" value="S_TKc"/>
    <property type="match status" value="1"/>
</dbReference>
<dbReference type="Proteomes" id="UP000054018">
    <property type="component" value="Unassembled WGS sequence"/>
</dbReference>
<organism evidence="2 3">
    <name type="scientific">Pisolithus microcarpus 441</name>
    <dbReference type="NCBI Taxonomy" id="765257"/>
    <lineage>
        <taxon>Eukaryota</taxon>
        <taxon>Fungi</taxon>
        <taxon>Dikarya</taxon>
        <taxon>Basidiomycota</taxon>
        <taxon>Agaricomycotina</taxon>
        <taxon>Agaricomycetes</taxon>
        <taxon>Agaricomycetidae</taxon>
        <taxon>Boletales</taxon>
        <taxon>Sclerodermatineae</taxon>
        <taxon>Pisolithaceae</taxon>
        <taxon>Pisolithus</taxon>
    </lineage>
</organism>
<name>A0A0C9Z7N3_9AGAM</name>
<gene>
    <name evidence="2" type="ORF">PISMIDRAFT_528570</name>
</gene>
<reference evidence="2 3" key="1">
    <citation type="submission" date="2014-04" db="EMBL/GenBank/DDBJ databases">
        <authorList>
            <consortium name="DOE Joint Genome Institute"/>
            <person name="Kuo A."/>
            <person name="Kohler A."/>
            <person name="Costa M.D."/>
            <person name="Nagy L.G."/>
            <person name="Floudas D."/>
            <person name="Copeland A."/>
            <person name="Barry K.W."/>
            <person name="Cichocki N."/>
            <person name="Veneault-Fourrey C."/>
            <person name="LaButti K."/>
            <person name="Lindquist E.A."/>
            <person name="Lipzen A."/>
            <person name="Lundell T."/>
            <person name="Morin E."/>
            <person name="Murat C."/>
            <person name="Sun H."/>
            <person name="Tunlid A."/>
            <person name="Henrissat B."/>
            <person name="Grigoriev I.V."/>
            <person name="Hibbett D.S."/>
            <person name="Martin F."/>
            <person name="Nordberg H.P."/>
            <person name="Cantor M.N."/>
            <person name="Hua S.X."/>
        </authorList>
    </citation>
    <scope>NUCLEOTIDE SEQUENCE [LARGE SCALE GENOMIC DNA]</scope>
    <source>
        <strain evidence="2 3">441</strain>
    </source>
</reference>
<dbReference type="PROSITE" id="PS50011">
    <property type="entry name" value="PROTEIN_KINASE_DOM"/>
    <property type="match status" value="1"/>
</dbReference>
<evidence type="ECO:0000313" key="2">
    <source>
        <dbReference type="EMBL" id="KIK21989.1"/>
    </source>
</evidence>